<reference evidence="1 2" key="1">
    <citation type="submission" date="2010-06" db="EMBL/GenBank/DDBJ databases">
        <title>Complete sequence of chromosome of Nitrosococcus watsoni C-113.</title>
        <authorList>
            <consortium name="US DOE Joint Genome Institute"/>
            <person name="Lucas S."/>
            <person name="Copeland A."/>
            <person name="Lapidus A."/>
            <person name="Cheng J.-F."/>
            <person name="Bruce D."/>
            <person name="Goodwin L."/>
            <person name="Pitluck S."/>
            <person name="Malfatti S.A."/>
            <person name="Chain P.S.G."/>
            <person name="Land M."/>
            <person name="Hauser L."/>
            <person name="Kyrpides N."/>
            <person name="Ivanova N."/>
            <person name="Cambell M.A."/>
            <person name="Heidelberg J.F."/>
            <person name="Klotz M.G."/>
            <person name="Woyke T."/>
        </authorList>
    </citation>
    <scope>NUCLEOTIDE SEQUENCE [LARGE SCALE GENOMIC DNA]</scope>
    <source>
        <strain evidence="1 2">C-113</strain>
    </source>
</reference>
<sequence>MKFSLDERADVYTVSAYGPGYVEFRIPAFSIREPERLQSKGLKGDSGKQKICRNVVVSPGRLQEWPPASFAELEKNHFQAFLEMEPEVVVVGTGEQSHFLSPRLIEPLLSHQVGVEFMDTAAACRTYNILVGEGRRVVAALFIIRQL</sequence>
<dbReference type="InterPro" id="IPR036748">
    <property type="entry name" value="MTH938-like_sf"/>
</dbReference>
<dbReference type="eggNOG" id="COG3737">
    <property type="taxonomic scope" value="Bacteria"/>
</dbReference>
<evidence type="ECO:0000313" key="2">
    <source>
        <dbReference type="Proteomes" id="UP000000393"/>
    </source>
</evidence>
<evidence type="ECO:0000313" key="1">
    <source>
        <dbReference type="EMBL" id="ADJ27155.1"/>
    </source>
</evidence>
<keyword evidence="2" id="KW-1185">Reference proteome</keyword>
<dbReference type="HOGENOM" id="CLU_074390_2_1_6"/>
<protein>
    <recommendedName>
        <fullName evidence="3">Xcc1710-like domain-containing protein</fullName>
    </recommendedName>
</protein>
<name>D8K8U5_NITWC</name>
<dbReference type="RefSeq" id="WP_013219267.1">
    <property type="nucleotide sequence ID" value="NC_014315.1"/>
</dbReference>
<dbReference type="EMBL" id="CP002086">
    <property type="protein sequence ID" value="ADJ27155.1"/>
    <property type="molecule type" value="Genomic_DNA"/>
</dbReference>
<dbReference type="KEGG" id="nwa:Nwat_0182"/>
<dbReference type="InterPro" id="IPR007523">
    <property type="entry name" value="NDUFAF3/AAMDC"/>
</dbReference>
<dbReference type="PANTHER" id="PTHR21192:SF2">
    <property type="entry name" value="NADH DEHYDROGENASE [UBIQUINONE] 1 ALPHA SUBCOMPLEX ASSEMBLY FACTOR 3"/>
    <property type="match status" value="1"/>
</dbReference>
<gene>
    <name evidence="1" type="ordered locus">Nwat_0182</name>
</gene>
<accession>D8K8U5</accession>
<dbReference type="Proteomes" id="UP000000393">
    <property type="component" value="Chromosome"/>
</dbReference>
<proteinExistence type="predicted"/>
<dbReference type="AlphaFoldDB" id="D8K8U5"/>
<dbReference type="STRING" id="105559.Nwat_0182"/>
<dbReference type="PANTHER" id="PTHR21192">
    <property type="entry name" value="NUCLEAR PROTEIN E3-3"/>
    <property type="match status" value="1"/>
</dbReference>
<dbReference type="CDD" id="cd05560">
    <property type="entry name" value="Xcc1710_like"/>
    <property type="match status" value="1"/>
</dbReference>
<organism evidence="1 2">
    <name type="scientific">Nitrosococcus watsoni (strain C-113)</name>
    <dbReference type="NCBI Taxonomy" id="105559"/>
    <lineage>
        <taxon>Bacteria</taxon>
        <taxon>Pseudomonadati</taxon>
        <taxon>Pseudomonadota</taxon>
        <taxon>Gammaproteobacteria</taxon>
        <taxon>Chromatiales</taxon>
        <taxon>Chromatiaceae</taxon>
        <taxon>Nitrosococcus</taxon>
    </lineage>
</organism>
<dbReference type="SUPFAM" id="SSF64076">
    <property type="entry name" value="MTH938-like"/>
    <property type="match status" value="1"/>
</dbReference>
<dbReference type="Pfam" id="PF04430">
    <property type="entry name" value="DUF498"/>
    <property type="match status" value="1"/>
</dbReference>
<dbReference type="OrthoDB" id="9800373at2"/>
<evidence type="ECO:0008006" key="3">
    <source>
        <dbReference type="Google" id="ProtNLM"/>
    </source>
</evidence>
<dbReference type="Gene3D" id="3.40.1230.10">
    <property type="entry name" value="MTH938-like"/>
    <property type="match status" value="1"/>
</dbReference>